<dbReference type="AlphaFoldDB" id="M5RJS6"/>
<name>M5RJS6_9BACT</name>
<comment type="caution">
    <text evidence="3">The sequence shown here is derived from an EMBL/GenBank/DDBJ whole genome shotgun (WGS) entry which is preliminary data.</text>
</comment>
<dbReference type="Pfam" id="PF09250">
    <property type="entry name" value="Prim-Pol"/>
    <property type="match status" value="1"/>
</dbReference>
<proteinExistence type="predicted"/>
<sequence length="249" mass="27707">MDTLSHAIRALEMGYSVIPVLYKSKRAAVSWKRFQKERPSLELVKKWFGDKPLNIGIVTGAISGITVVDVDNPNAMDEYQFRCNPSGLSVKTSRGFHFYHSYSPSGNKAKGGLDLRNDGGYVLGVGSVHENGHEYVYDETGSMTPFDRNWFEGTNRQLKAIMSSGLNYDIAVASCVNYVRKIDPAISGSGGHNTCFRAACKIAEFVGSFLSVDEAMPILRDYNERSQPPFSEQELRHKLESAYRAKGFL</sequence>
<dbReference type="SMART" id="SM00943">
    <property type="entry name" value="Prim-Pol"/>
    <property type="match status" value="1"/>
</dbReference>
<organism evidence="3 4">
    <name type="scientific">Rhodopirellula maiorica SM1</name>
    <dbReference type="NCBI Taxonomy" id="1265738"/>
    <lineage>
        <taxon>Bacteria</taxon>
        <taxon>Pseudomonadati</taxon>
        <taxon>Planctomycetota</taxon>
        <taxon>Planctomycetia</taxon>
        <taxon>Pirellulales</taxon>
        <taxon>Pirellulaceae</taxon>
        <taxon>Novipirellula</taxon>
    </lineage>
</organism>
<evidence type="ECO:0000313" key="4">
    <source>
        <dbReference type="Proteomes" id="UP000011991"/>
    </source>
</evidence>
<dbReference type="Pfam" id="PF08708">
    <property type="entry name" value="PriCT_1"/>
    <property type="match status" value="1"/>
</dbReference>
<dbReference type="Proteomes" id="UP000011991">
    <property type="component" value="Unassembled WGS sequence"/>
</dbReference>
<dbReference type="RefSeq" id="WP_008698258.1">
    <property type="nucleotide sequence ID" value="NZ_ANOG01000507.1"/>
</dbReference>
<gene>
    <name evidence="3" type="ORF">RMSM_03520</name>
</gene>
<feature type="domain" description="DNA primase/polymerase bifunctional N-terminal" evidence="2">
    <location>
        <begin position="7"/>
        <end position="151"/>
    </location>
</feature>
<evidence type="ECO:0000259" key="1">
    <source>
        <dbReference type="SMART" id="SM00942"/>
    </source>
</evidence>
<dbReference type="InterPro" id="IPR014820">
    <property type="entry name" value="PriCT_1"/>
</dbReference>
<protein>
    <submittedName>
        <fullName evidence="3">Bifunctional DNA primase/polymerase</fullName>
    </submittedName>
</protein>
<dbReference type="EMBL" id="ANOG01000507">
    <property type="protein sequence ID" value="EMI19560.1"/>
    <property type="molecule type" value="Genomic_DNA"/>
</dbReference>
<feature type="domain" description="Primase C-terminal 1" evidence="1">
    <location>
        <begin position="179"/>
        <end position="246"/>
    </location>
</feature>
<evidence type="ECO:0000259" key="2">
    <source>
        <dbReference type="SMART" id="SM00943"/>
    </source>
</evidence>
<keyword evidence="4" id="KW-1185">Reference proteome</keyword>
<dbReference type="SUPFAM" id="SSF56747">
    <property type="entry name" value="Prim-pol domain"/>
    <property type="match status" value="1"/>
</dbReference>
<reference evidence="3 4" key="1">
    <citation type="journal article" date="2013" name="Mar. Genomics">
        <title>Expression of sulfatases in Rhodopirellula baltica and the diversity of sulfatases in the genus Rhodopirellula.</title>
        <authorList>
            <person name="Wegner C.E."/>
            <person name="Richter-Heitmann T."/>
            <person name="Klindworth A."/>
            <person name="Klockow C."/>
            <person name="Richter M."/>
            <person name="Achstetter T."/>
            <person name="Glockner F.O."/>
            <person name="Harder J."/>
        </authorList>
    </citation>
    <scope>NUCLEOTIDE SEQUENCE [LARGE SCALE GENOMIC DNA]</scope>
    <source>
        <strain evidence="3 4">SM1</strain>
    </source>
</reference>
<evidence type="ECO:0000313" key="3">
    <source>
        <dbReference type="EMBL" id="EMI19560.1"/>
    </source>
</evidence>
<accession>M5RJS6</accession>
<dbReference type="InterPro" id="IPR015330">
    <property type="entry name" value="DNA_primase/pol_bifunc_N"/>
</dbReference>
<dbReference type="PATRIC" id="fig|1265738.3.peg.3522"/>
<dbReference type="Gene3D" id="3.30.720.160">
    <property type="entry name" value="Bifunctional DNA primase/polymerase, N-terminal"/>
    <property type="match status" value="1"/>
</dbReference>
<dbReference type="CDD" id="cd04859">
    <property type="entry name" value="Prim_Pol"/>
    <property type="match status" value="1"/>
</dbReference>
<dbReference type="SMART" id="SM00942">
    <property type="entry name" value="PriCT_1"/>
    <property type="match status" value="1"/>
</dbReference>